<dbReference type="SUPFAM" id="SSF52374">
    <property type="entry name" value="Nucleotidylyl transferase"/>
    <property type="match status" value="1"/>
</dbReference>
<name>A0A1W6Z5G1_9BORD</name>
<keyword evidence="9 11" id="KW-0520">NAD</keyword>
<evidence type="ECO:0000256" key="7">
    <source>
        <dbReference type="ARBA" id="ARBA00022741"/>
    </source>
</evidence>
<evidence type="ECO:0000256" key="11">
    <source>
        <dbReference type="HAMAP-Rule" id="MF_00244"/>
    </source>
</evidence>
<comment type="similarity">
    <text evidence="3 11">Belongs to the NadD family.</text>
</comment>
<dbReference type="Gene3D" id="3.40.50.620">
    <property type="entry name" value="HUPs"/>
    <property type="match status" value="1"/>
</dbReference>
<dbReference type="Proteomes" id="UP000194139">
    <property type="component" value="Chromosome"/>
</dbReference>
<comment type="function">
    <text evidence="1 11">Catalyzes the reversible adenylation of nicotinate mononucleotide (NaMN) to nicotinic acid adenine dinucleotide (NaAD).</text>
</comment>
<keyword evidence="8 11" id="KW-0067">ATP-binding</keyword>
<keyword evidence="6 11" id="KW-0548">Nucleotidyltransferase</keyword>
<keyword evidence="14" id="KW-1185">Reference proteome</keyword>
<evidence type="ECO:0000256" key="5">
    <source>
        <dbReference type="ARBA" id="ARBA00022679"/>
    </source>
</evidence>
<dbReference type="InterPro" id="IPR004821">
    <property type="entry name" value="Cyt_trans-like"/>
</dbReference>
<dbReference type="NCBIfam" id="TIGR00482">
    <property type="entry name" value="nicotinate (nicotinamide) nucleotide adenylyltransferase"/>
    <property type="match status" value="1"/>
</dbReference>
<feature type="domain" description="Cytidyltransferase-like" evidence="12">
    <location>
        <begin position="6"/>
        <end position="169"/>
    </location>
</feature>
<evidence type="ECO:0000256" key="6">
    <source>
        <dbReference type="ARBA" id="ARBA00022695"/>
    </source>
</evidence>
<comment type="catalytic activity">
    <reaction evidence="10 11">
        <text>nicotinate beta-D-ribonucleotide + ATP + H(+) = deamido-NAD(+) + diphosphate</text>
        <dbReference type="Rhea" id="RHEA:22860"/>
        <dbReference type="ChEBI" id="CHEBI:15378"/>
        <dbReference type="ChEBI" id="CHEBI:30616"/>
        <dbReference type="ChEBI" id="CHEBI:33019"/>
        <dbReference type="ChEBI" id="CHEBI:57502"/>
        <dbReference type="ChEBI" id="CHEBI:58437"/>
        <dbReference type="EC" id="2.7.7.18"/>
    </reaction>
</comment>
<dbReference type="OrthoDB" id="5295945at2"/>
<dbReference type="UniPathway" id="UPA00253">
    <property type="reaction ID" value="UER00332"/>
</dbReference>
<evidence type="ECO:0000259" key="12">
    <source>
        <dbReference type="Pfam" id="PF01467"/>
    </source>
</evidence>
<evidence type="ECO:0000256" key="1">
    <source>
        <dbReference type="ARBA" id="ARBA00002324"/>
    </source>
</evidence>
<dbReference type="HAMAP" id="MF_00244">
    <property type="entry name" value="NaMN_adenylyltr"/>
    <property type="match status" value="1"/>
</dbReference>
<dbReference type="GO" id="GO:0004515">
    <property type="term" value="F:nicotinate-nucleotide adenylyltransferase activity"/>
    <property type="evidence" value="ECO:0007669"/>
    <property type="project" value="UniProtKB-UniRule"/>
</dbReference>
<dbReference type="Pfam" id="PF01467">
    <property type="entry name" value="CTP_transf_like"/>
    <property type="match status" value="1"/>
</dbReference>
<proteinExistence type="inferred from homology"/>
<dbReference type="GO" id="GO:0005524">
    <property type="term" value="F:ATP binding"/>
    <property type="evidence" value="ECO:0007669"/>
    <property type="project" value="UniProtKB-KW"/>
</dbReference>
<protein>
    <recommendedName>
        <fullName evidence="11">Probable nicotinate-nucleotide adenylyltransferase</fullName>
        <ecNumber evidence="11">2.7.7.18</ecNumber>
    </recommendedName>
    <alternativeName>
        <fullName evidence="11">Deamido-NAD(+) diphosphorylase</fullName>
    </alternativeName>
    <alternativeName>
        <fullName evidence="11">Deamido-NAD(+) pyrophosphorylase</fullName>
    </alternativeName>
    <alternativeName>
        <fullName evidence="11">Nicotinate mononucleotide adenylyltransferase</fullName>
        <shortName evidence="11">NaMN adenylyltransferase</shortName>
    </alternativeName>
</protein>
<evidence type="ECO:0000256" key="4">
    <source>
        <dbReference type="ARBA" id="ARBA00022642"/>
    </source>
</evidence>
<evidence type="ECO:0000313" key="14">
    <source>
        <dbReference type="Proteomes" id="UP000194139"/>
    </source>
</evidence>
<evidence type="ECO:0000256" key="8">
    <source>
        <dbReference type="ARBA" id="ARBA00022840"/>
    </source>
</evidence>
<dbReference type="CDD" id="cd02165">
    <property type="entry name" value="NMNAT"/>
    <property type="match status" value="1"/>
</dbReference>
<comment type="pathway">
    <text evidence="2 11">Cofactor biosynthesis; NAD(+) biosynthesis; deamido-NAD(+) from nicotinate D-ribonucleotide: step 1/1.</text>
</comment>
<sequence length="196" mass="21571">MKRIGLLGGSFDPIHVAHLALARTALHALDLQRVELIPAASPWQRGPLRATPAQRCEMIRLAIAGEPGLVLNTTEIDRGGPTYTIETIRALPADRRYVWLLGTDQLANFCSWREWQGIADRVDLAVATRPGAPSTPPAELAQRLAAQGRQVETLPFAEMPVSASAIRDRLAHDLPVDGLLAEPVSRYIRAHRLYHD</sequence>
<dbReference type="NCBIfam" id="TIGR00125">
    <property type="entry name" value="cyt_tran_rel"/>
    <property type="match status" value="1"/>
</dbReference>
<accession>A0A1W6Z5G1</accession>
<gene>
    <name evidence="11" type="primary">nadD</name>
    <name evidence="13" type="ORF">CAL13_07935</name>
</gene>
<dbReference type="InterPro" id="IPR014729">
    <property type="entry name" value="Rossmann-like_a/b/a_fold"/>
</dbReference>
<keyword evidence="7 11" id="KW-0547">Nucleotide-binding</keyword>
<dbReference type="EMBL" id="CP021109">
    <property type="protein sequence ID" value="ARP88600.1"/>
    <property type="molecule type" value="Genomic_DNA"/>
</dbReference>
<dbReference type="AlphaFoldDB" id="A0A1W6Z5G1"/>
<keyword evidence="5 11" id="KW-0808">Transferase</keyword>
<evidence type="ECO:0000256" key="2">
    <source>
        <dbReference type="ARBA" id="ARBA00005019"/>
    </source>
</evidence>
<dbReference type="PANTHER" id="PTHR39321:SF3">
    <property type="entry name" value="PHOSPHOPANTETHEINE ADENYLYLTRANSFERASE"/>
    <property type="match status" value="1"/>
</dbReference>
<dbReference type="InterPro" id="IPR005248">
    <property type="entry name" value="NadD/NMNAT"/>
</dbReference>
<organism evidence="13 14">
    <name type="scientific">Bordetella genomosp. 9</name>
    <dbReference type="NCBI Taxonomy" id="1416803"/>
    <lineage>
        <taxon>Bacteria</taxon>
        <taxon>Pseudomonadati</taxon>
        <taxon>Pseudomonadota</taxon>
        <taxon>Betaproteobacteria</taxon>
        <taxon>Burkholderiales</taxon>
        <taxon>Alcaligenaceae</taxon>
        <taxon>Bordetella</taxon>
    </lineage>
</organism>
<reference evidence="13 14" key="1">
    <citation type="submission" date="2017-05" db="EMBL/GenBank/DDBJ databases">
        <title>Complete and WGS of Bordetella genogroups.</title>
        <authorList>
            <person name="Spilker T."/>
            <person name="LiPuma J."/>
        </authorList>
    </citation>
    <scope>NUCLEOTIDE SEQUENCE [LARGE SCALE GENOMIC DNA]</scope>
    <source>
        <strain evidence="13 14">AU17164</strain>
    </source>
</reference>
<dbReference type="PANTHER" id="PTHR39321">
    <property type="entry name" value="NICOTINATE-NUCLEOTIDE ADENYLYLTRANSFERASE-RELATED"/>
    <property type="match status" value="1"/>
</dbReference>
<evidence type="ECO:0000313" key="13">
    <source>
        <dbReference type="EMBL" id="ARP88600.1"/>
    </source>
</evidence>
<evidence type="ECO:0000256" key="10">
    <source>
        <dbReference type="ARBA" id="ARBA00048721"/>
    </source>
</evidence>
<dbReference type="EC" id="2.7.7.18" evidence="11"/>
<evidence type="ECO:0000256" key="3">
    <source>
        <dbReference type="ARBA" id="ARBA00009014"/>
    </source>
</evidence>
<dbReference type="GO" id="GO:0009435">
    <property type="term" value="P:NAD+ biosynthetic process"/>
    <property type="evidence" value="ECO:0007669"/>
    <property type="project" value="UniProtKB-UniRule"/>
</dbReference>
<keyword evidence="4 11" id="KW-0662">Pyridine nucleotide biosynthesis</keyword>
<evidence type="ECO:0000256" key="9">
    <source>
        <dbReference type="ARBA" id="ARBA00023027"/>
    </source>
</evidence>
<dbReference type="RefSeq" id="WP_086056923.1">
    <property type="nucleotide sequence ID" value="NZ_CP021109.1"/>
</dbReference>